<dbReference type="AlphaFoldDB" id="A0A934NB39"/>
<dbReference type="InterPro" id="IPR014710">
    <property type="entry name" value="RmlC-like_jellyroll"/>
</dbReference>
<dbReference type="InterPro" id="IPR011051">
    <property type="entry name" value="RmlC_Cupin_sf"/>
</dbReference>
<dbReference type="EMBL" id="JAEKNR010000216">
    <property type="protein sequence ID" value="MBJ7600663.1"/>
    <property type="molecule type" value="Genomic_DNA"/>
</dbReference>
<gene>
    <name evidence="2" type="ORF">JF922_21665</name>
</gene>
<dbReference type="InterPro" id="IPR013096">
    <property type="entry name" value="Cupin_2"/>
</dbReference>
<comment type="caution">
    <text evidence="2">The sequence shown here is derived from an EMBL/GenBank/DDBJ whole genome shotgun (WGS) entry which is preliminary data.</text>
</comment>
<evidence type="ECO:0000313" key="3">
    <source>
        <dbReference type="Proteomes" id="UP000612893"/>
    </source>
</evidence>
<dbReference type="Proteomes" id="UP000612893">
    <property type="component" value="Unassembled WGS sequence"/>
</dbReference>
<reference evidence="2" key="1">
    <citation type="submission" date="2020-10" db="EMBL/GenBank/DDBJ databases">
        <title>Ca. Dormibacterota MAGs.</title>
        <authorList>
            <person name="Montgomery K."/>
        </authorList>
    </citation>
    <scope>NUCLEOTIDE SEQUENCE [LARGE SCALE GENOMIC DNA]</scope>
    <source>
        <strain evidence="2">SC8812_S17_10</strain>
    </source>
</reference>
<organism evidence="2 3">
    <name type="scientific">Candidatus Nephthysia bennettiae</name>
    <dbReference type="NCBI Taxonomy" id="3127016"/>
    <lineage>
        <taxon>Bacteria</taxon>
        <taxon>Bacillati</taxon>
        <taxon>Candidatus Dormiibacterota</taxon>
        <taxon>Candidatus Dormibacteria</taxon>
        <taxon>Candidatus Dormibacterales</taxon>
        <taxon>Candidatus Dormibacteraceae</taxon>
        <taxon>Candidatus Nephthysia</taxon>
    </lineage>
</organism>
<feature type="domain" description="Cupin type-2" evidence="1">
    <location>
        <begin position="40"/>
        <end position="106"/>
    </location>
</feature>
<keyword evidence="3" id="KW-1185">Reference proteome</keyword>
<name>A0A934NB39_9BACT</name>
<dbReference type="SUPFAM" id="SSF51182">
    <property type="entry name" value="RmlC-like cupins"/>
    <property type="match status" value="1"/>
</dbReference>
<sequence>MSQVRIYRFDRTPVGEQGGRWFTDVFADDVAKNALVAYKKLPPGTPLGSYHYHERCENFLIVLQGQLECLVGNVRYLVNENEIIYMPDKVPHATGNCGEVECHAVEFYSPSRGTGPDMDSHPAELPAEIVDAVGAPA</sequence>
<accession>A0A934NB39</accession>
<dbReference type="Pfam" id="PF07883">
    <property type="entry name" value="Cupin_2"/>
    <property type="match status" value="1"/>
</dbReference>
<proteinExistence type="predicted"/>
<evidence type="ECO:0000313" key="2">
    <source>
        <dbReference type="EMBL" id="MBJ7600663.1"/>
    </source>
</evidence>
<evidence type="ECO:0000259" key="1">
    <source>
        <dbReference type="Pfam" id="PF07883"/>
    </source>
</evidence>
<dbReference type="RefSeq" id="WP_338204591.1">
    <property type="nucleotide sequence ID" value="NZ_JAEKNR010000216.1"/>
</dbReference>
<dbReference type="Gene3D" id="2.60.120.10">
    <property type="entry name" value="Jelly Rolls"/>
    <property type="match status" value="1"/>
</dbReference>
<protein>
    <submittedName>
        <fullName evidence="2">Cupin domain-containing protein</fullName>
    </submittedName>
</protein>